<protein>
    <submittedName>
        <fullName evidence="2">NERD domain-containing protein</fullName>
    </submittedName>
</protein>
<dbReference type="Proteomes" id="UP001203665">
    <property type="component" value="Unassembled WGS sequence"/>
</dbReference>
<proteinExistence type="predicted"/>
<dbReference type="EMBL" id="JAMQJY010000001">
    <property type="protein sequence ID" value="MCM2675826.1"/>
    <property type="molecule type" value="Genomic_DNA"/>
</dbReference>
<accession>A0ABT0XIU4</accession>
<name>A0ABT0XIU4_9BACI</name>
<reference evidence="2" key="1">
    <citation type="submission" date="2022-06" db="EMBL/GenBank/DDBJ databases">
        <title>Alkalicoccobacillus porphyridii sp. nov., isolated from a marine red alga, Porphyridium purpureum and reclassification of Shouchella plakortidis and Shouchella gibsonii as Alkalicoccobacillus plakortidis comb. nov. and Alkalicoccobacillus gibsonii comb. nov.</title>
        <authorList>
            <person name="Kim K.H."/>
            <person name="Lee J.K."/>
            <person name="Han D.M."/>
            <person name="Baek J.H."/>
            <person name="Jeon C.O."/>
        </authorList>
    </citation>
    <scope>NUCLEOTIDE SEQUENCE</scope>
    <source>
        <strain evidence="2">DSM 19153</strain>
    </source>
</reference>
<dbReference type="RefSeq" id="WP_251607062.1">
    <property type="nucleotide sequence ID" value="NZ_JAMQJY010000001.1"/>
</dbReference>
<sequence length="301" mass="34993">MKDGHPAQSKINEDLSLREAGYRGERNLDYYLSFLEERDFYFIHDLRLQAESGHFFQMDTVVLHSSFIGIIEAKNTSGNIQFQKSPRQVVRQIQEKEQVISNPHLQVKRQRLQLMDWLLFNGWPLLPIYEFVAFTNPLTKIHSDSPRVTHAEDIPHLLGEQQQRPSSIKLDQKQIQNLSKMLVLSHQKDCSSIVPSYKMSSSDIQTGVQCPKCESLQMRRGIIQGGWQCEMCHNISKDAHIQALEDFLLLVQPTITNRQFRDFLQISSSKTAYRLLSQLSIPRTHSNKHSFYTLSYPLHKR</sequence>
<dbReference type="Pfam" id="PF08378">
    <property type="entry name" value="NERD"/>
    <property type="match status" value="1"/>
</dbReference>
<organism evidence="2 3">
    <name type="scientific">Alkalicoccobacillus plakortidis</name>
    <dbReference type="NCBI Taxonomy" id="444060"/>
    <lineage>
        <taxon>Bacteria</taxon>
        <taxon>Bacillati</taxon>
        <taxon>Bacillota</taxon>
        <taxon>Bacilli</taxon>
        <taxon>Bacillales</taxon>
        <taxon>Bacillaceae</taxon>
        <taxon>Alkalicoccobacillus</taxon>
    </lineage>
</organism>
<evidence type="ECO:0000313" key="3">
    <source>
        <dbReference type="Proteomes" id="UP001203665"/>
    </source>
</evidence>
<gene>
    <name evidence="2" type="ORF">NDM98_10215</name>
</gene>
<evidence type="ECO:0000259" key="1">
    <source>
        <dbReference type="PROSITE" id="PS50965"/>
    </source>
</evidence>
<dbReference type="InterPro" id="IPR011528">
    <property type="entry name" value="NERD"/>
</dbReference>
<comment type="caution">
    <text evidence="2">The sequence shown here is derived from an EMBL/GenBank/DDBJ whole genome shotgun (WGS) entry which is preliminary data.</text>
</comment>
<keyword evidence="3" id="KW-1185">Reference proteome</keyword>
<dbReference type="PROSITE" id="PS50965">
    <property type="entry name" value="NERD"/>
    <property type="match status" value="1"/>
</dbReference>
<feature type="domain" description="NERD" evidence="1">
    <location>
        <begin position="20"/>
        <end position="137"/>
    </location>
</feature>
<evidence type="ECO:0000313" key="2">
    <source>
        <dbReference type="EMBL" id="MCM2675826.1"/>
    </source>
</evidence>